<protein>
    <recommendedName>
        <fullName evidence="3">phosphoadenylyl-sulfate reductase (thioredoxin)</fullName>
        <ecNumber evidence="3">1.8.4.8</ecNumber>
    </recommendedName>
    <alternativeName>
        <fullName evidence="10">3'-phosphoadenylylsulfate reductase</fullName>
    </alternativeName>
    <alternativeName>
        <fullName evidence="12">PAPS reductase, thioredoxin dependent</fullName>
    </alternativeName>
    <alternativeName>
        <fullName evidence="11">PAdoPS reductase</fullName>
    </alternativeName>
</protein>
<comment type="similarity">
    <text evidence="2">Belongs to the PAPS reductase family. CysH subfamily.</text>
</comment>
<evidence type="ECO:0000256" key="4">
    <source>
        <dbReference type="ARBA" id="ARBA00022605"/>
    </source>
</evidence>
<evidence type="ECO:0000256" key="12">
    <source>
        <dbReference type="ARBA" id="ARBA00082553"/>
    </source>
</evidence>
<dbReference type="SUPFAM" id="SSF52402">
    <property type="entry name" value="Adenine nucleotide alpha hydrolases-like"/>
    <property type="match status" value="1"/>
</dbReference>
<feature type="domain" description="Phosphoadenosine phosphosulphate reductase" evidence="14">
    <location>
        <begin position="45"/>
        <end position="229"/>
    </location>
</feature>
<dbReference type="NCBIfam" id="TIGR00434">
    <property type="entry name" value="cysH"/>
    <property type="match status" value="1"/>
</dbReference>
<name>A0A9P6W6I8_MAUEX</name>
<evidence type="ECO:0000256" key="11">
    <source>
        <dbReference type="ARBA" id="ARBA00082472"/>
    </source>
</evidence>
<sequence length="276" mass="31704">MSKVYELNNNISVTKQQLDHWNKFLGTLSTPQEILKWAIVTFPGLFQTTAFGLTGLATIDMLYKIHSEDEQYPLVPLIFIDTLHNFPQTLDLLQVVQDKYYKPLNQSINVFKPINCSDETEFANKYGDLLWEVDEDKYDFLAKVEPASRAYKELNITAVFTGRRKSQGAARSELKFVEIDELNKIIKINPLANWTFNEVQSYIQENNVPTNELLKLGYKSIGDYHSTQPVKEGEDERSGRWKGKTKTECGIHETSRFAQFLKEKNESSNESATTKA</sequence>
<dbReference type="InterPro" id="IPR011800">
    <property type="entry name" value="PAPS_reductase_CysH"/>
</dbReference>
<dbReference type="InterPro" id="IPR002500">
    <property type="entry name" value="PAPS_reduct_dom"/>
</dbReference>
<feature type="compositionally biased region" description="Basic and acidic residues" evidence="13">
    <location>
        <begin position="231"/>
        <end position="246"/>
    </location>
</feature>
<evidence type="ECO:0000256" key="3">
    <source>
        <dbReference type="ARBA" id="ARBA00013096"/>
    </source>
</evidence>
<evidence type="ECO:0000256" key="7">
    <source>
        <dbReference type="ARBA" id="ARBA00023167"/>
    </source>
</evidence>
<dbReference type="EC" id="1.8.4.8" evidence="3"/>
<evidence type="ECO:0000256" key="10">
    <source>
        <dbReference type="ARBA" id="ARBA00078053"/>
    </source>
</evidence>
<dbReference type="PIRSF" id="PIRSF000857">
    <property type="entry name" value="PAPS_reductase"/>
    <property type="match status" value="1"/>
</dbReference>
<evidence type="ECO:0000256" key="9">
    <source>
        <dbReference type="ARBA" id="ARBA00052536"/>
    </source>
</evidence>
<dbReference type="CDD" id="cd23945">
    <property type="entry name" value="PAPS_reductase"/>
    <property type="match status" value="1"/>
</dbReference>
<evidence type="ECO:0000313" key="16">
    <source>
        <dbReference type="Proteomes" id="UP000750334"/>
    </source>
</evidence>
<dbReference type="GO" id="GO:0004604">
    <property type="term" value="F:phosphoadenylyl-sulfate reductase (thioredoxin) activity"/>
    <property type="evidence" value="ECO:0007669"/>
    <property type="project" value="UniProtKB-EC"/>
</dbReference>
<accession>A0A9P6W6I8</accession>
<keyword evidence="8" id="KW-0198">Cysteine biosynthesis</keyword>
<evidence type="ECO:0000256" key="13">
    <source>
        <dbReference type="SAM" id="MobiDB-lite"/>
    </source>
</evidence>
<dbReference type="InterPro" id="IPR004511">
    <property type="entry name" value="PAPS/APS_Rdtase"/>
</dbReference>
<evidence type="ECO:0000256" key="6">
    <source>
        <dbReference type="ARBA" id="ARBA00023002"/>
    </source>
</evidence>
<dbReference type="PANTHER" id="PTHR46509">
    <property type="entry name" value="PHOSPHOADENOSINE PHOSPHOSULFATE REDUCTASE"/>
    <property type="match status" value="1"/>
</dbReference>
<reference evidence="15 16" key="1">
    <citation type="submission" date="2020-11" db="EMBL/GenBank/DDBJ databases">
        <title>Kefir isolates.</title>
        <authorList>
            <person name="Marcisauskas S."/>
            <person name="Kim Y."/>
            <person name="Blasche S."/>
        </authorList>
    </citation>
    <scope>NUCLEOTIDE SEQUENCE [LARGE SCALE GENOMIC DNA]</scope>
    <source>
        <strain evidence="15 16">OG2</strain>
    </source>
</reference>
<dbReference type="Proteomes" id="UP000750334">
    <property type="component" value="Unassembled WGS sequence"/>
</dbReference>
<dbReference type="OrthoDB" id="7869097at2759"/>
<evidence type="ECO:0000256" key="2">
    <source>
        <dbReference type="ARBA" id="ARBA00009732"/>
    </source>
</evidence>
<dbReference type="PANTHER" id="PTHR46509:SF1">
    <property type="entry name" value="PHOSPHOADENOSINE PHOSPHOSULFATE REDUCTASE"/>
    <property type="match status" value="1"/>
</dbReference>
<evidence type="ECO:0000256" key="1">
    <source>
        <dbReference type="ARBA" id="ARBA00004848"/>
    </source>
</evidence>
<keyword evidence="5" id="KW-0521">NADP</keyword>
<evidence type="ECO:0000313" key="15">
    <source>
        <dbReference type="EMBL" id="KAG0666050.1"/>
    </source>
</evidence>
<dbReference type="AlphaFoldDB" id="A0A9P6W6I8"/>
<comment type="caution">
    <text evidence="15">The sequence shown here is derived from an EMBL/GenBank/DDBJ whole genome shotgun (WGS) entry which is preliminary data.</text>
</comment>
<dbReference type="NCBIfam" id="NF002537">
    <property type="entry name" value="PRK02090.1"/>
    <property type="match status" value="1"/>
</dbReference>
<dbReference type="NCBIfam" id="TIGR02057">
    <property type="entry name" value="PAPS_reductase"/>
    <property type="match status" value="1"/>
</dbReference>
<evidence type="ECO:0000256" key="8">
    <source>
        <dbReference type="ARBA" id="ARBA00023192"/>
    </source>
</evidence>
<comment type="pathway">
    <text evidence="1">Sulfur metabolism; hydrogen sulfide biosynthesis; sulfite from sulfate: step 3/3.</text>
</comment>
<dbReference type="GO" id="GO:0019344">
    <property type="term" value="P:cysteine biosynthetic process"/>
    <property type="evidence" value="ECO:0007669"/>
    <property type="project" value="UniProtKB-KW"/>
</dbReference>
<evidence type="ECO:0000256" key="5">
    <source>
        <dbReference type="ARBA" id="ARBA00022857"/>
    </source>
</evidence>
<keyword evidence="6" id="KW-0560">Oxidoreductase</keyword>
<keyword evidence="7" id="KW-0486">Methionine biosynthesis</keyword>
<dbReference type="InterPro" id="IPR014729">
    <property type="entry name" value="Rossmann-like_a/b/a_fold"/>
</dbReference>
<dbReference type="EMBL" id="PUHR01000107">
    <property type="protein sequence ID" value="KAG0666050.1"/>
    <property type="molecule type" value="Genomic_DNA"/>
</dbReference>
<dbReference type="GO" id="GO:0009086">
    <property type="term" value="P:methionine biosynthetic process"/>
    <property type="evidence" value="ECO:0007669"/>
    <property type="project" value="UniProtKB-KW"/>
</dbReference>
<gene>
    <name evidence="15" type="primary">MET16</name>
    <name evidence="15" type="ORF">C6P45_000305</name>
</gene>
<organism evidence="15 16">
    <name type="scientific">Maudiozyma exigua</name>
    <name type="common">Yeast</name>
    <name type="synonym">Kazachstania exigua</name>
    <dbReference type="NCBI Taxonomy" id="34358"/>
    <lineage>
        <taxon>Eukaryota</taxon>
        <taxon>Fungi</taxon>
        <taxon>Dikarya</taxon>
        <taxon>Ascomycota</taxon>
        <taxon>Saccharomycotina</taxon>
        <taxon>Saccharomycetes</taxon>
        <taxon>Saccharomycetales</taxon>
        <taxon>Saccharomycetaceae</taxon>
        <taxon>Maudiozyma</taxon>
    </lineage>
</organism>
<dbReference type="Gene3D" id="3.40.50.620">
    <property type="entry name" value="HUPs"/>
    <property type="match status" value="1"/>
</dbReference>
<proteinExistence type="inferred from homology"/>
<dbReference type="HAMAP" id="MF_00063">
    <property type="entry name" value="CysH"/>
    <property type="match status" value="1"/>
</dbReference>
<dbReference type="GO" id="GO:0005737">
    <property type="term" value="C:cytoplasm"/>
    <property type="evidence" value="ECO:0007669"/>
    <property type="project" value="TreeGrafter"/>
</dbReference>
<evidence type="ECO:0000259" key="14">
    <source>
        <dbReference type="Pfam" id="PF01507"/>
    </source>
</evidence>
<dbReference type="FunFam" id="3.40.50.620:FF:000151">
    <property type="entry name" value="Phosphoadenosine phosphosulfate reductase"/>
    <property type="match status" value="1"/>
</dbReference>
<comment type="catalytic activity">
    <reaction evidence="9">
        <text>[thioredoxin]-disulfide + sulfite + adenosine 3',5'-bisphosphate + 2 H(+) = [thioredoxin]-dithiol + 3'-phosphoadenylyl sulfate</text>
        <dbReference type="Rhea" id="RHEA:11724"/>
        <dbReference type="Rhea" id="RHEA-COMP:10698"/>
        <dbReference type="Rhea" id="RHEA-COMP:10700"/>
        <dbReference type="ChEBI" id="CHEBI:15378"/>
        <dbReference type="ChEBI" id="CHEBI:17359"/>
        <dbReference type="ChEBI" id="CHEBI:29950"/>
        <dbReference type="ChEBI" id="CHEBI:50058"/>
        <dbReference type="ChEBI" id="CHEBI:58339"/>
        <dbReference type="ChEBI" id="CHEBI:58343"/>
        <dbReference type="EC" id="1.8.4.8"/>
    </reaction>
</comment>
<feature type="region of interest" description="Disordered" evidence="13">
    <location>
        <begin position="226"/>
        <end position="246"/>
    </location>
</feature>
<keyword evidence="16" id="KW-1185">Reference proteome</keyword>
<keyword evidence="4" id="KW-0028">Amino-acid biosynthesis</keyword>
<dbReference type="GO" id="GO:0019379">
    <property type="term" value="P:sulfate assimilation, phosphoadenylyl sulfate reduction by phosphoadenylyl-sulfate reductase (thioredoxin)"/>
    <property type="evidence" value="ECO:0007669"/>
    <property type="project" value="InterPro"/>
</dbReference>
<dbReference type="Pfam" id="PF01507">
    <property type="entry name" value="PAPS_reduct"/>
    <property type="match status" value="1"/>
</dbReference>